<dbReference type="PANTHER" id="PTHR47017:SF1">
    <property type="entry name" value="ACYL-COA"/>
    <property type="match status" value="1"/>
</dbReference>
<name>A0A1E1F3V0_9SPHN</name>
<dbReference type="SUPFAM" id="SSF55729">
    <property type="entry name" value="Acyl-CoA N-acyltransferases (Nat)"/>
    <property type="match status" value="1"/>
</dbReference>
<gene>
    <name evidence="1" type="ORF">SCLO_1021450</name>
</gene>
<keyword evidence="2" id="KW-1185">Reference proteome</keyword>
<dbReference type="Gene3D" id="3.40.630.30">
    <property type="match status" value="1"/>
</dbReference>
<sequence length="377" mass="42137">MAEMVARVVEGVATLPRDEWDACAGAANPFVSWDFLSALEESGSVGLDTGWQSLPLLIDGADGRIAAAAPVYAKSHSQGEYVFDHSWADAWQRAGGDYYPKLQIASPFSPVPGPRLLLRDAALAPALIAGIETLVERNGLSSAHATFVEREQVPLFEAAGWLIREDSQFHWTNHGYRDFDDFLVSLSSAKRKNIRKERERAVKGLKIVHLTGEDIREAHWDMFWDFYQDTGARKWGRPYLTRAFFSLLGERMADRVLLMLALRDGTPIAGALNLIGADTLYGRYWGCTQEVPNLHFELCYYQAIDVAIARGLSRVEAGAQGGHKLARGYAPQPTFSAHFIPNAGFRRAVADFLAAERREVQRDRLWLNEHMPFKKEG</sequence>
<accession>A0A1E1F3V0</accession>
<dbReference type="RefSeq" id="WP_066517813.1">
    <property type="nucleotide sequence ID" value="NZ_AP017655.1"/>
</dbReference>
<dbReference type="Pfam" id="PF04339">
    <property type="entry name" value="FemAB_like"/>
    <property type="match status" value="1"/>
</dbReference>
<evidence type="ECO:0000313" key="1">
    <source>
        <dbReference type="EMBL" id="BAV65185.1"/>
    </source>
</evidence>
<organism evidence="1 2">
    <name type="scientific">Sphingobium cloacae</name>
    <dbReference type="NCBI Taxonomy" id="120107"/>
    <lineage>
        <taxon>Bacteria</taxon>
        <taxon>Pseudomonadati</taxon>
        <taxon>Pseudomonadota</taxon>
        <taxon>Alphaproteobacteria</taxon>
        <taxon>Sphingomonadales</taxon>
        <taxon>Sphingomonadaceae</taxon>
        <taxon>Sphingobium</taxon>
    </lineage>
</organism>
<evidence type="ECO:0000313" key="2">
    <source>
        <dbReference type="Proteomes" id="UP000218272"/>
    </source>
</evidence>
<dbReference type="InterPro" id="IPR016181">
    <property type="entry name" value="Acyl_CoA_acyltransferase"/>
</dbReference>
<reference evidence="1 2" key="1">
    <citation type="submission" date="2016-10" db="EMBL/GenBank/DDBJ databases">
        <title>Complete Genome Sequence of the Nonylphenol-Degrading Bacterium Sphingobium cloacae JCM 10874T.</title>
        <authorList>
            <person name="Ootsuka M."/>
            <person name="Nishizawa T."/>
            <person name="Ohta H."/>
        </authorList>
    </citation>
    <scope>NUCLEOTIDE SEQUENCE [LARGE SCALE GENOMIC DNA]</scope>
    <source>
        <strain evidence="1 2">JCM 10874</strain>
    </source>
</reference>
<dbReference type="OrthoDB" id="9776898at2"/>
<dbReference type="InterPro" id="IPR007434">
    <property type="entry name" value="FemAB-like"/>
</dbReference>
<dbReference type="KEGG" id="sclo:SCLO_1021450"/>
<evidence type="ECO:0008006" key="3">
    <source>
        <dbReference type="Google" id="ProtNLM"/>
    </source>
</evidence>
<dbReference type="EMBL" id="AP017655">
    <property type="protein sequence ID" value="BAV65185.1"/>
    <property type="molecule type" value="Genomic_DNA"/>
</dbReference>
<dbReference type="Proteomes" id="UP000218272">
    <property type="component" value="Chromosome SCLO_1"/>
</dbReference>
<dbReference type="AlphaFoldDB" id="A0A1E1F3V0"/>
<proteinExistence type="predicted"/>
<protein>
    <recommendedName>
        <fullName evidence="3">GNAT family N-acetyltransferase</fullName>
    </recommendedName>
</protein>
<dbReference type="PANTHER" id="PTHR47017">
    <property type="entry name" value="ACYL-COA"/>
    <property type="match status" value="1"/>
</dbReference>